<evidence type="ECO:0000313" key="7">
    <source>
        <dbReference type="Proteomes" id="UP000003558"/>
    </source>
</evidence>
<evidence type="ECO:0000256" key="1">
    <source>
        <dbReference type="ARBA" id="ARBA00009405"/>
    </source>
</evidence>
<dbReference type="Proteomes" id="UP000003558">
    <property type="component" value="Unassembled WGS sequence"/>
</dbReference>
<evidence type="ECO:0000256" key="2">
    <source>
        <dbReference type="ARBA" id="ARBA00022723"/>
    </source>
</evidence>
<dbReference type="STRING" id="1027371.GOALK_056_01870"/>
<name>F9VVD1_9ACTN</name>
<dbReference type="SUPFAM" id="SSF51569">
    <property type="entry name" value="Aldolase"/>
    <property type="match status" value="1"/>
</dbReference>
<evidence type="ECO:0000256" key="4">
    <source>
        <dbReference type="SAM" id="MobiDB-lite"/>
    </source>
</evidence>
<dbReference type="Pfam" id="PF00682">
    <property type="entry name" value="HMGL-like"/>
    <property type="match status" value="1"/>
</dbReference>
<keyword evidence="2" id="KW-0479">Metal-binding</keyword>
<dbReference type="InterPro" id="IPR013785">
    <property type="entry name" value="Aldolase_TIM"/>
</dbReference>
<dbReference type="GO" id="GO:0006552">
    <property type="term" value="P:L-leucine catabolic process"/>
    <property type="evidence" value="ECO:0007669"/>
    <property type="project" value="TreeGrafter"/>
</dbReference>
<dbReference type="InterPro" id="IPR043594">
    <property type="entry name" value="HMGL"/>
</dbReference>
<feature type="region of interest" description="Disordered" evidence="4">
    <location>
        <begin position="197"/>
        <end position="247"/>
    </location>
</feature>
<dbReference type="GO" id="GO:0004419">
    <property type="term" value="F:hydroxymethylglutaryl-CoA lyase activity"/>
    <property type="evidence" value="ECO:0007669"/>
    <property type="project" value="TreeGrafter"/>
</dbReference>
<gene>
    <name evidence="6" type="ORF">GOALK_056_01870</name>
</gene>
<dbReference type="PANTHER" id="PTHR42738">
    <property type="entry name" value="HYDROXYMETHYLGLUTARYL-COA LYASE"/>
    <property type="match status" value="1"/>
</dbReference>
<evidence type="ECO:0000256" key="3">
    <source>
        <dbReference type="ARBA" id="ARBA00023239"/>
    </source>
</evidence>
<dbReference type="InterPro" id="IPR000891">
    <property type="entry name" value="PYR_CT"/>
</dbReference>
<comment type="similarity">
    <text evidence="1">Belongs to the HMG-CoA lyase family.</text>
</comment>
<dbReference type="GO" id="GO:0046951">
    <property type="term" value="P:ketone body biosynthetic process"/>
    <property type="evidence" value="ECO:0007669"/>
    <property type="project" value="TreeGrafter"/>
</dbReference>
<dbReference type="AlphaFoldDB" id="F9VVD1"/>
<evidence type="ECO:0000259" key="5">
    <source>
        <dbReference type="PROSITE" id="PS50991"/>
    </source>
</evidence>
<accession>F9VVD1</accession>
<keyword evidence="3 6" id="KW-0456">Lyase</keyword>
<dbReference type="GO" id="GO:0046872">
    <property type="term" value="F:metal ion binding"/>
    <property type="evidence" value="ECO:0007669"/>
    <property type="project" value="UniProtKB-KW"/>
</dbReference>
<feature type="domain" description="Pyruvate carboxyltransferase" evidence="5">
    <location>
        <begin position="1"/>
        <end position="230"/>
    </location>
</feature>
<dbReference type="eggNOG" id="COG0119">
    <property type="taxonomic scope" value="Bacteria"/>
</dbReference>
<sequence length="323" mass="34375">MAAGLRRIEATSFVHPKRVPQMADAEAVSAALPRGEVSWIGLVLNERGLDRAIAAGLDEVNIVVVASDTFSRRNQGTSTDEGVDLWNRLAKRASDAGLKTTVTIAAAFGCPFEGEVPVERVADLLRRCSDVQPDEIALADTIGVGVPAQVVALADAARREAPGMPLRWHFHNTRNTGYANALTALQLGASALDASLGGIGDARSPRPRRATSPPRTSGTSSTAADATPASTRPYSSTAPAGSARCSGRRCRASCPARACFPRPNSRPPDQIPVRESGKTMARGLYIAFTHPRDESVEDEFNEWYTTHHLPEILATEGVTSAVR</sequence>
<dbReference type="EMBL" id="BACI01000056">
    <property type="protein sequence ID" value="GAA12754.1"/>
    <property type="molecule type" value="Genomic_DNA"/>
</dbReference>
<reference evidence="6 7" key="1">
    <citation type="submission" date="2011-05" db="EMBL/GenBank/DDBJ databases">
        <title>Whole genome shotgun sequence of Gordonia alkanivorans NBRC 16433.</title>
        <authorList>
            <person name="Hosoyama A."/>
            <person name="Nakamura S."/>
            <person name="Takarada H."/>
            <person name="Tsuchikane K."/>
            <person name="Yamazaki S."/>
            <person name="Fujita N."/>
        </authorList>
    </citation>
    <scope>NUCLEOTIDE SEQUENCE [LARGE SCALE GENOMIC DNA]</scope>
    <source>
        <strain evidence="6 7">NBRC 16433</strain>
    </source>
</reference>
<dbReference type="PANTHER" id="PTHR42738:SF7">
    <property type="entry name" value="HYDROXYMETHYLGLUTARYL-COA LYASE"/>
    <property type="match status" value="1"/>
</dbReference>
<proteinExistence type="inferred from homology"/>
<dbReference type="Gene3D" id="3.20.20.70">
    <property type="entry name" value="Aldolase class I"/>
    <property type="match status" value="1"/>
</dbReference>
<organism evidence="6 7">
    <name type="scientific">Gordonia alkanivorans NBRC 16433</name>
    <dbReference type="NCBI Taxonomy" id="1027371"/>
    <lineage>
        <taxon>Bacteria</taxon>
        <taxon>Bacillati</taxon>
        <taxon>Actinomycetota</taxon>
        <taxon>Actinomycetes</taxon>
        <taxon>Mycobacteriales</taxon>
        <taxon>Gordoniaceae</taxon>
        <taxon>Gordonia</taxon>
    </lineage>
</organism>
<dbReference type="PROSITE" id="PS50991">
    <property type="entry name" value="PYR_CT"/>
    <property type="match status" value="1"/>
</dbReference>
<protein>
    <submittedName>
        <fullName evidence="6">Putative hydroxymethylglutaryl-CoA lyase</fullName>
    </submittedName>
</protein>
<feature type="compositionally biased region" description="Low complexity" evidence="4">
    <location>
        <begin position="210"/>
        <end position="231"/>
    </location>
</feature>
<evidence type="ECO:0000313" key="6">
    <source>
        <dbReference type="EMBL" id="GAA12754.1"/>
    </source>
</evidence>
<comment type="caution">
    <text evidence="6">The sequence shown here is derived from an EMBL/GenBank/DDBJ whole genome shotgun (WGS) entry which is preliminary data.</text>
</comment>